<dbReference type="Proteomes" id="UP000654471">
    <property type="component" value="Unassembled WGS sequence"/>
</dbReference>
<keyword evidence="2" id="KW-1185">Reference proteome</keyword>
<organism evidence="1 2">
    <name type="scientific">Streptomyces albospinus</name>
    <dbReference type="NCBI Taxonomy" id="285515"/>
    <lineage>
        <taxon>Bacteria</taxon>
        <taxon>Bacillati</taxon>
        <taxon>Actinomycetota</taxon>
        <taxon>Actinomycetes</taxon>
        <taxon>Kitasatosporales</taxon>
        <taxon>Streptomycetaceae</taxon>
        <taxon>Streptomyces</taxon>
    </lineage>
</organism>
<dbReference type="RefSeq" id="WP_229852250.1">
    <property type="nucleotide sequence ID" value="NZ_BMRP01000008.1"/>
</dbReference>
<protein>
    <recommendedName>
        <fullName evidence="3">Minor tail protein</fullName>
    </recommendedName>
</protein>
<gene>
    <name evidence="1" type="ORF">GCM10010211_28870</name>
</gene>
<sequence length="347" mass="38414">MLPLTEVAFDDYLGKTGTASATVPVPNRQLAQRVRAAVTPGRTALWIERGREIWWGGGVWTASVQSTDRGFLSIQVRAGTFDSYLDHRRLLDTFEARQVEQFDIARQLIDYAQHAAGGDIGIEYRTETSGMPRDRVYSRYDVPSLRALIDQLGKVQGGFEWHIAAFRDPESGRRVKRLRFGSPVIRTGGADTLLDHPGPVMSYTWPVDATGQANVWQSRGASDNTNQAAESVPLLSDLLVDDAALAAGWPRLDGTSDYSTVIEKPTLDAHARADWDAARAPLTIPEITVHMSRVPLSPAMLGTTIRLRIRDLRWPDGLDERYRSVGTAITPPERGRPETAKLFLEAP</sequence>
<name>A0ABQ2V107_9ACTN</name>
<accession>A0ABQ2V107</accession>
<comment type="caution">
    <text evidence="1">The sequence shown here is derived from an EMBL/GenBank/DDBJ whole genome shotgun (WGS) entry which is preliminary data.</text>
</comment>
<dbReference type="EMBL" id="BMRP01000008">
    <property type="protein sequence ID" value="GGU62069.1"/>
    <property type="molecule type" value="Genomic_DNA"/>
</dbReference>
<evidence type="ECO:0008006" key="3">
    <source>
        <dbReference type="Google" id="ProtNLM"/>
    </source>
</evidence>
<evidence type="ECO:0000313" key="2">
    <source>
        <dbReference type="Proteomes" id="UP000654471"/>
    </source>
</evidence>
<reference evidence="2" key="1">
    <citation type="journal article" date="2019" name="Int. J. Syst. Evol. Microbiol.">
        <title>The Global Catalogue of Microorganisms (GCM) 10K type strain sequencing project: providing services to taxonomists for standard genome sequencing and annotation.</title>
        <authorList>
            <consortium name="The Broad Institute Genomics Platform"/>
            <consortium name="The Broad Institute Genome Sequencing Center for Infectious Disease"/>
            <person name="Wu L."/>
            <person name="Ma J."/>
        </authorList>
    </citation>
    <scope>NUCLEOTIDE SEQUENCE [LARGE SCALE GENOMIC DNA]</scope>
    <source>
        <strain evidence="2">JCM 3399</strain>
    </source>
</reference>
<proteinExistence type="predicted"/>
<evidence type="ECO:0000313" key="1">
    <source>
        <dbReference type="EMBL" id="GGU62069.1"/>
    </source>
</evidence>